<evidence type="ECO:0000256" key="10">
    <source>
        <dbReference type="ARBA" id="ARBA00023303"/>
    </source>
</evidence>
<keyword evidence="8" id="KW-0472">Membrane</keyword>
<keyword evidence="4 11" id="KW-0812">Transmembrane</keyword>
<dbReference type="Gene3D" id="2.60.470.10">
    <property type="entry name" value="Acid-sensing ion channels like domains"/>
    <property type="match status" value="1"/>
</dbReference>
<keyword evidence="6" id="KW-0915">Sodium</keyword>
<keyword evidence="9 11" id="KW-0739">Sodium transport</keyword>
<evidence type="ECO:0000256" key="8">
    <source>
        <dbReference type="ARBA" id="ARBA00023136"/>
    </source>
</evidence>
<keyword evidence="2 11" id="KW-0813">Transport</keyword>
<dbReference type="GO" id="GO:0034220">
    <property type="term" value="P:monoatomic ion transmembrane transport"/>
    <property type="evidence" value="ECO:0007669"/>
    <property type="project" value="UniProtKB-KW"/>
</dbReference>
<feature type="region of interest" description="Disordered" evidence="12">
    <location>
        <begin position="1"/>
        <end position="23"/>
    </location>
</feature>
<evidence type="ECO:0000256" key="7">
    <source>
        <dbReference type="ARBA" id="ARBA00023065"/>
    </source>
</evidence>
<accession>A0ABM1W030</accession>
<evidence type="ECO:0000256" key="11">
    <source>
        <dbReference type="RuleBase" id="RU000679"/>
    </source>
</evidence>
<keyword evidence="13" id="KW-1185">Reference proteome</keyword>
<feature type="compositionally biased region" description="Basic and acidic residues" evidence="12">
    <location>
        <begin position="1"/>
        <end position="11"/>
    </location>
</feature>
<evidence type="ECO:0000256" key="3">
    <source>
        <dbReference type="ARBA" id="ARBA00022461"/>
    </source>
</evidence>
<keyword evidence="7 11" id="KW-0406">Ion transport</keyword>
<evidence type="ECO:0000256" key="12">
    <source>
        <dbReference type="SAM" id="MobiDB-lite"/>
    </source>
</evidence>
<dbReference type="GeneID" id="101855760"/>
<gene>
    <name evidence="14" type="primary">LOC101855760</name>
</gene>
<sequence length="162" mass="18493">MSGKFHVDGPRSRKKRQVRNPADKSSIDIDWSALLQNSTFNKWDSLDSDINVTSKYYDSVDDELEAYLTYAYITAPMDPAVVEMAGHKKKDFIASCKFGGFQCSPRNFTYFHSHRYGNCYTFNHKDSDKVLFSKFSGPDLGTVIVISLFIASKPYRPLSFWG</sequence>
<protein>
    <submittedName>
        <fullName evidence="14">Amiloride-sensitive sodium channel subunit gamma</fullName>
    </submittedName>
</protein>
<evidence type="ECO:0000313" key="14">
    <source>
        <dbReference type="RefSeq" id="XP_035828023.1"/>
    </source>
</evidence>
<dbReference type="InterPro" id="IPR001873">
    <property type="entry name" value="ENaC"/>
</dbReference>
<evidence type="ECO:0000256" key="5">
    <source>
        <dbReference type="ARBA" id="ARBA00022989"/>
    </source>
</evidence>
<evidence type="ECO:0000256" key="6">
    <source>
        <dbReference type="ARBA" id="ARBA00023053"/>
    </source>
</evidence>
<evidence type="ECO:0000256" key="1">
    <source>
        <dbReference type="ARBA" id="ARBA00004141"/>
    </source>
</evidence>
<reference evidence="14" key="1">
    <citation type="submission" date="2025-08" db="UniProtKB">
        <authorList>
            <consortium name="RefSeq"/>
        </authorList>
    </citation>
    <scope>IDENTIFICATION</scope>
</reference>
<dbReference type="Pfam" id="PF00858">
    <property type="entry name" value="ASC"/>
    <property type="match status" value="1"/>
</dbReference>
<comment type="subcellular location">
    <subcellularLocation>
        <location evidence="1">Membrane</location>
        <topology evidence="1">Multi-pass membrane protein</topology>
    </subcellularLocation>
</comment>
<evidence type="ECO:0000256" key="2">
    <source>
        <dbReference type="ARBA" id="ARBA00022448"/>
    </source>
</evidence>
<dbReference type="RefSeq" id="XP_035828023.1">
    <property type="nucleotide sequence ID" value="XM_035972130.1"/>
</dbReference>
<comment type="similarity">
    <text evidence="11">Belongs to the amiloride-sensitive sodium channel (TC 1.A.6) family.</text>
</comment>
<name>A0ABM1W030_APLCA</name>
<proteinExistence type="inferred from homology"/>
<evidence type="ECO:0000313" key="13">
    <source>
        <dbReference type="Proteomes" id="UP000694888"/>
    </source>
</evidence>
<evidence type="ECO:0000256" key="4">
    <source>
        <dbReference type="ARBA" id="ARBA00022692"/>
    </source>
</evidence>
<keyword evidence="10 11" id="KW-0407">Ion channel</keyword>
<keyword evidence="3 11" id="KW-0894">Sodium channel</keyword>
<organism evidence="13 14">
    <name type="scientific">Aplysia californica</name>
    <name type="common">California sea hare</name>
    <dbReference type="NCBI Taxonomy" id="6500"/>
    <lineage>
        <taxon>Eukaryota</taxon>
        <taxon>Metazoa</taxon>
        <taxon>Spiralia</taxon>
        <taxon>Lophotrochozoa</taxon>
        <taxon>Mollusca</taxon>
        <taxon>Gastropoda</taxon>
        <taxon>Heterobranchia</taxon>
        <taxon>Euthyneura</taxon>
        <taxon>Tectipleura</taxon>
        <taxon>Aplysiida</taxon>
        <taxon>Aplysioidea</taxon>
        <taxon>Aplysiidae</taxon>
        <taxon>Aplysia</taxon>
    </lineage>
</organism>
<keyword evidence="5" id="KW-1133">Transmembrane helix</keyword>
<evidence type="ECO:0000256" key="9">
    <source>
        <dbReference type="ARBA" id="ARBA00023201"/>
    </source>
</evidence>
<dbReference type="Proteomes" id="UP000694888">
    <property type="component" value="Unplaced"/>
</dbReference>
<dbReference type="PRINTS" id="PR01078">
    <property type="entry name" value="AMINACHANNEL"/>
</dbReference>